<dbReference type="Gene3D" id="3.60.20.40">
    <property type="match status" value="1"/>
</dbReference>
<comment type="caution">
    <text evidence="1">The sequence shown here is derived from an EMBL/GenBank/DDBJ whole genome shotgun (WGS) entry which is preliminary data.</text>
</comment>
<accession>A0A8J3PNA7</accession>
<dbReference type="Pfam" id="PF01019">
    <property type="entry name" value="G_glu_transpept"/>
    <property type="match status" value="1"/>
</dbReference>
<evidence type="ECO:0000313" key="1">
    <source>
        <dbReference type="EMBL" id="GIG73751.1"/>
    </source>
</evidence>
<protein>
    <submittedName>
        <fullName evidence="1">Gamma-glutamyltransferase</fullName>
    </submittedName>
</protein>
<reference evidence="1" key="1">
    <citation type="submission" date="2021-01" db="EMBL/GenBank/DDBJ databases">
        <title>Whole genome shotgun sequence of Planosporangium flavigriseum NBRC 105377.</title>
        <authorList>
            <person name="Komaki H."/>
            <person name="Tamura T."/>
        </authorList>
    </citation>
    <scope>NUCLEOTIDE SEQUENCE</scope>
    <source>
        <strain evidence="1">NBRC 105377</strain>
    </source>
</reference>
<dbReference type="InterPro" id="IPR052896">
    <property type="entry name" value="GGT-like_enzyme"/>
</dbReference>
<dbReference type="PANTHER" id="PTHR43881:SF1">
    <property type="entry name" value="GAMMA-GLUTAMYLTRANSPEPTIDASE (AFU_ORTHOLOGUE AFUA_4G13580)"/>
    <property type="match status" value="1"/>
</dbReference>
<dbReference type="InterPro" id="IPR043138">
    <property type="entry name" value="GGT_lsub"/>
</dbReference>
<dbReference type="PANTHER" id="PTHR43881">
    <property type="entry name" value="GAMMA-GLUTAMYLTRANSPEPTIDASE (AFU_ORTHOLOGUE AFUA_4G13580)"/>
    <property type="match status" value="1"/>
</dbReference>
<dbReference type="Proteomes" id="UP000653674">
    <property type="component" value="Unassembled WGS sequence"/>
</dbReference>
<dbReference type="InterPro" id="IPR043137">
    <property type="entry name" value="GGT_ssub_C"/>
</dbReference>
<proteinExistence type="predicted"/>
<dbReference type="InterPro" id="IPR029055">
    <property type="entry name" value="Ntn_hydrolases_N"/>
</dbReference>
<keyword evidence="2" id="KW-1185">Reference proteome</keyword>
<dbReference type="Gene3D" id="1.10.246.130">
    <property type="match status" value="1"/>
</dbReference>
<dbReference type="EMBL" id="BONU01000011">
    <property type="protein sequence ID" value="GIG73751.1"/>
    <property type="molecule type" value="Genomic_DNA"/>
</dbReference>
<dbReference type="RefSeq" id="WP_168073047.1">
    <property type="nucleotide sequence ID" value="NZ_BAAAQJ010000008.1"/>
</dbReference>
<dbReference type="PRINTS" id="PR01210">
    <property type="entry name" value="GGTRANSPTASE"/>
</dbReference>
<dbReference type="SUPFAM" id="SSF56235">
    <property type="entry name" value="N-terminal nucleophile aminohydrolases (Ntn hydrolases)"/>
    <property type="match status" value="1"/>
</dbReference>
<evidence type="ECO:0000313" key="2">
    <source>
        <dbReference type="Proteomes" id="UP000653674"/>
    </source>
</evidence>
<name>A0A8J3PNA7_9ACTN</name>
<organism evidence="1 2">
    <name type="scientific">Planosporangium flavigriseum</name>
    <dbReference type="NCBI Taxonomy" id="373681"/>
    <lineage>
        <taxon>Bacteria</taxon>
        <taxon>Bacillati</taxon>
        <taxon>Actinomycetota</taxon>
        <taxon>Actinomycetes</taxon>
        <taxon>Micromonosporales</taxon>
        <taxon>Micromonosporaceae</taxon>
        <taxon>Planosporangium</taxon>
    </lineage>
</organism>
<dbReference type="AlphaFoldDB" id="A0A8J3PNA7"/>
<gene>
    <name evidence="1" type="ORF">Pfl04_21550</name>
</gene>
<sequence>MPLSHHGRRPVYAPRGAVATSQPLAAAAGLAVLRRGGNAVDAAIATAVALTVVQPGANDIGGDLFALVWDGRELHGLNASGRSPAAFTPELIRERGAGTVASGALGGAQAQATEVVPERGWLPVTVPGAPAGWRDLHERFGALPFTDLFTDAVAYAEQGYPVSPTVAAGWDRAVRLLHAGLSGPEFDEWSRVFAPGGRAPRVGERWRNPDAARTLRLIADSRAEAFYRGEIAAAIADFAAETGGLVTAEDLANHASTWLEPIGCGYRGYDVWEIPPNGQGIAALLALNVLEGCDLAAASLEERLHWQIEAMKLGFADAHAFVADPDFVAAPVSALLDEGYSARRRALISDRASLPGPGDPLRGGTVYLCTADADGMMVSLIQSNYMGFGSHVVVPGTGFNLQNRGAGFVLWDGHPNVAAPGKRPFHTIIPGFLTRGGEAVGPFGVMGGHMQPQGHVQLVLSTVDDGLDPQAALDRPRWYWHTGAEVRVEPGLVADDEGLAAVEGLRRRGHEVTVSDPGDLGFGFGQAIWRLPEAGGYVAGSEPRADGCAVGY</sequence>